<dbReference type="EMBL" id="JACIEH010000001">
    <property type="protein sequence ID" value="MBB4097115.1"/>
    <property type="molecule type" value="Genomic_DNA"/>
</dbReference>
<reference evidence="2 3" key="1">
    <citation type="submission" date="2020-08" db="EMBL/GenBank/DDBJ databases">
        <title>Genomic Encyclopedia of Type Strains, Phase IV (KMG-IV): sequencing the most valuable type-strain genomes for metagenomic binning, comparative biology and taxonomic classification.</title>
        <authorList>
            <person name="Goeker M."/>
        </authorList>
    </citation>
    <scope>NUCLEOTIDE SEQUENCE [LARGE SCALE GENOMIC DNA]</scope>
    <source>
        <strain evidence="2 3">DSM 101806</strain>
    </source>
</reference>
<accession>A0A7W6JRE1</accession>
<dbReference type="AlphaFoldDB" id="A0A7W6JRE1"/>
<dbReference type="Proteomes" id="UP000557392">
    <property type="component" value="Unassembled WGS sequence"/>
</dbReference>
<gene>
    <name evidence="2" type="ORF">GGR46_000648</name>
</gene>
<keyword evidence="1" id="KW-0732">Signal</keyword>
<feature type="signal peptide" evidence="1">
    <location>
        <begin position="1"/>
        <end position="18"/>
    </location>
</feature>
<name>A0A7W6JRE1_9SPHN</name>
<keyword evidence="3" id="KW-1185">Reference proteome</keyword>
<evidence type="ECO:0000313" key="2">
    <source>
        <dbReference type="EMBL" id="MBB4097115.1"/>
    </source>
</evidence>
<evidence type="ECO:0000256" key="1">
    <source>
        <dbReference type="SAM" id="SignalP"/>
    </source>
</evidence>
<protein>
    <submittedName>
        <fullName evidence="2">Uncharacterized protein</fullName>
    </submittedName>
</protein>
<proteinExistence type="predicted"/>
<organism evidence="2 3">
    <name type="scientific">Sphingomonas kyeonggiensis</name>
    <dbReference type="NCBI Taxonomy" id="1268553"/>
    <lineage>
        <taxon>Bacteria</taxon>
        <taxon>Pseudomonadati</taxon>
        <taxon>Pseudomonadota</taxon>
        <taxon>Alphaproteobacteria</taxon>
        <taxon>Sphingomonadales</taxon>
        <taxon>Sphingomonadaceae</taxon>
        <taxon>Sphingomonas</taxon>
    </lineage>
</organism>
<sequence length="193" mass="21095">MKLLIAAALLAAPTAAVAGWKVMAAGAPVAVAKSALTVTPGQNWNRSSSRPSKKGEMWTLDGLQLNELSFFAGIAPGETILKDRKKKDRPLPTFKAQMLAPEIVQLFEATWRITLDTSLFEIDNVEPATLAGHQGVRFTYHYSVQGDDLRRNGEARAAVINGQLYLINFTGPAIHYFPTSVEEVRKIMDSAKL</sequence>
<comment type="caution">
    <text evidence="2">The sequence shown here is derived from an EMBL/GenBank/DDBJ whole genome shotgun (WGS) entry which is preliminary data.</text>
</comment>
<evidence type="ECO:0000313" key="3">
    <source>
        <dbReference type="Proteomes" id="UP000557392"/>
    </source>
</evidence>
<feature type="chain" id="PRO_5031081590" evidence="1">
    <location>
        <begin position="19"/>
        <end position="193"/>
    </location>
</feature>